<evidence type="ECO:0000313" key="1">
    <source>
        <dbReference type="EMBL" id="EEB22291.1"/>
    </source>
</evidence>
<comment type="caution">
    <text evidence="1">The sequence shown here is derived from an EMBL/GenBank/DDBJ whole genome shotgun (WGS) entry which is preliminary data.</text>
</comment>
<sequence length="40" mass="4675">MERIIIARNIERALHDLLRARRTGIVLSSITWRRTSDALT</sequence>
<evidence type="ECO:0000313" key="2">
    <source>
        <dbReference type="Proteomes" id="UP000003882"/>
    </source>
</evidence>
<name>B6XSS9_9BIFI</name>
<organism evidence="1 2">
    <name type="scientific">Bifidobacterium catenulatum DSM 16992 = JCM 1194 = LMG 11043</name>
    <dbReference type="NCBI Taxonomy" id="566552"/>
    <lineage>
        <taxon>Bacteria</taxon>
        <taxon>Bacillati</taxon>
        <taxon>Actinomycetota</taxon>
        <taxon>Actinomycetes</taxon>
        <taxon>Bifidobacteriales</taxon>
        <taxon>Bifidobacteriaceae</taxon>
        <taxon>Bifidobacterium</taxon>
    </lineage>
</organism>
<dbReference type="AlphaFoldDB" id="B6XSS9"/>
<reference evidence="1 2" key="2">
    <citation type="submission" date="2008-10" db="EMBL/GenBank/DDBJ databases">
        <authorList>
            <person name="Fulton L."/>
            <person name="Clifton S."/>
            <person name="Fulton B."/>
            <person name="Xu J."/>
            <person name="Minx P."/>
            <person name="Pepin K.H."/>
            <person name="Johnson M."/>
            <person name="Bhonagiri V."/>
            <person name="Nash W.E."/>
            <person name="Mardis E.R."/>
            <person name="Wilson R.K."/>
        </authorList>
    </citation>
    <scope>NUCLEOTIDE SEQUENCE [LARGE SCALE GENOMIC DNA]</scope>
    <source>
        <strain evidence="1 2">DSM 16992</strain>
    </source>
</reference>
<reference evidence="1 2" key="1">
    <citation type="submission" date="2008-10" db="EMBL/GenBank/DDBJ databases">
        <title>Draft genome sequence of Bifidobacterium catenulatum (DSM 16992).</title>
        <authorList>
            <person name="Sudarsanam P."/>
            <person name="Ley R."/>
            <person name="Guruge J."/>
            <person name="Turnbaugh P.J."/>
            <person name="Mahowald M."/>
            <person name="Liep D."/>
            <person name="Gordon J."/>
        </authorList>
    </citation>
    <scope>NUCLEOTIDE SEQUENCE [LARGE SCALE GENOMIC DNA]</scope>
    <source>
        <strain evidence="1 2">DSM 16992</strain>
    </source>
</reference>
<gene>
    <name evidence="1" type="ORF">BIFCAT_00235</name>
</gene>
<protein>
    <submittedName>
        <fullName evidence="1">Uncharacterized protein</fullName>
    </submittedName>
</protein>
<proteinExistence type="predicted"/>
<dbReference type="EMBL" id="ABXY01000005">
    <property type="protein sequence ID" value="EEB22291.1"/>
    <property type="molecule type" value="Genomic_DNA"/>
</dbReference>
<accession>B6XSS9</accession>
<dbReference type="Proteomes" id="UP000003882">
    <property type="component" value="Unassembled WGS sequence"/>
</dbReference>